<evidence type="ECO:0000313" key="2">
    <source>
        <dbReference type="EMBL" id="MFC3759404.1"/>
    </source>
</evidence>
<accession>A0ABV7Y4N1</accession>
<proteinExistence type="inferred from homology"/>
<keyword evidence="3" id="KW-1185">Reference proteome</keyword>
<dbReference type="RefSeq" id="WP_205122201.1">
    <property type="nucleotide sequence ID" value="NZ_JAFBCM010000001.1"/>
</dbReference>
<protein>
    <submittedName>
        <fullName evidence="2">Toxic anion resistance protein</fullName>
    </submittedName>
</protein>
<evidence type="ECO:0000313" key="3">
    <source>
        <dbReference type="Proteomes" id="UP001595699"/>
    </source>
</evidence>
<dbReference type="InterPro" id="IPR008863">
    <property type="entry name" value="Toxic_anion-R_TelA"/>
</dbReference>
<dbReference type="EMBL" id="JBHRZH010000001">
    <property type="protein sequence ID" value="MFC3759404.1"/>
    <property type="molecule type" value="Genomic_DNA"/>
</dbReference>
<dbReference type="Pfam" id="PF05816">
    <property type="entry name" value="TelA"/>
    <property type="match status" value="1"/>
</dbReference>
<dbReference type="PANTHER" id="PTHR38432">
    <property type="entry name" value="TELA-LIKE PROTEIN SAOUHSC_01408"/>
    <property type="match status" value="1"/>
</dbReference>
<comment type="caution">
    <text evidence="2">The sequence shown here is derived from an EMBL/GenBank/DDBJ whole genome shotgun (WGS) entry which is preliminary data.</text>
</comment>
<reference evidence="3" key="1">
    <citation type="journal article" date="2019" name="Int. J. Syst. Evol. Microbiol.">
        <title>The Global Catalogue of Microorganisms (GCM) 10K type strain sequencing project: providing services to taxonomists for standard genome sequencing and annotation.</title>
        <authorList>
            <consortium name="The Broad Institute Genomics Platform"/>
            <consortium name="The Broad Institute Genome Sequencing Center for Infectious Disease"/>
            <person name="Wu L."/>
            <person name="Ma J."/>
        </authorList>
    </citation>
    <scope>NUCLEOTIDE SEQUENCE [LARGE SCALE GENOMIC DNA]</scope>
    <source>
        <strain evidence="3">CGMCC 4.7241</strain>
    </source>
</reference>
<dbReference type="PANTHER" id="PTHR38432:SF1">
    <property type="entry name" value="TELA-LIKE PROTEIN SAOUHSC_01408"/>
    <property type="match status" value="1"/>
</dbReference>
<evidence type="ECO:0000256" key="1">
    <source>
        <dbReference type="ARBA" id="ARBA00005541"/>
    </source>
</evidence>
<gene>
    <name evidence="2" type="ORF">ACFOUW_01000</name>
</gene>
<dbReference type="Proteomes" id="UP001595699">
    <property type="component" value="Unassembled WGS sequence"/>
</dbReference>
<organism evidence="2 3">
    <name type="scientific">Tenggerimyces flavus</name>
    <dbReference type="NCBI Taxonomy" id="1708749"/>
    <lineage>
        <taxon>Bacteria</taxon>
        <taxon>Bacillati</taxon>
        <taxon>Actinomycetota</taxon>
        <taxon>Actinomycetes</taxon>
        <taxon>Propionibacteriales</taxon>
        <taxon>Nocardioidaceae</taxon>
        <taxon>Tenggerimyces</taxon>
    </lineage>
</organism>
<sequence length="396" mass="43228">MTALDPSAGASELVLTPPEPVTAVQPERAKTLVPISEDTRAQLEQRAASYVANVSSLDPRSPEFTAKIGDIASLGDGEVRSSSQVANRMLTRSVAALAGAKGDGADAQQRVGKGLLELRRTVEDLDPKDIGKLTGRKLLSKLPFGNAIRDFMNKYQSANVNINKIVVSLRNGQDELRRDNATIQSERTQLWNTMGKLQEYAVLAEALDRAVEARIADVEIEAPEQAQNLKVDVLFPVRQKHQDLLTQLAVCVQGYLALDTIRRNNDELIKGVERAATTTVSALRIAVTIAQALSNQKMVIEQVNALKGTTEDLIRANAEMLASQSDEIQKIAADPAVGAETLRKSFEQIYTTIDKIDTFKAQAVTNMQVTVDALRTELGHASSYLERSQQRNQLEG</sequence>
<name>A0ABV7Y4N1_9ACTN</name>
<comment type="similarity">
    <text evidence="1">Belongs to the TelA family.</text>
</comment>